<evidence type="ECO:0000313" key="8">
    <source>
        <dbReference type="Proteomes" id="UP000564536"/>
    </source>
</evidence>
<dbReference type="EMBL" id="JAARRL010000023">
    <property type="protein sequence ID" value="MBC1501467.1"/>
    <property type="molecule type" value="Genomic_DNA"/>
</dbReference>
<dbReference type="GO" id="GO:0003677">
    <property type="term" value="F:DNA binding"/>
    <property type="evidence" value="ECO:0007669"/>
    <property type="project" value="UniProtKB-KW"/>
</dbReference>
<dbReference type="SUPFAM" id="SSF46785">
    <property type="entry name" value="Winged helix' DNA-binding domain"/>
    <property type="match status" value="1"/>
</dbReference>
<dbReference type="InterPro" id="IPR014710">
    <property type="entry name" value="RmlC-like_jellyroll"/>
</dbReference>
<reference evidence="7 8" key="1">
    <citation type="submission" date="2020-03" db="EMBL/GenBank/DDBJ databases">
        <title>Soil Listeria distribution.</title>
        <authorList>
            <person name="Liao J."/>
            <person name="Wiedmann M."/>
        </authorList>
    </citation>
    <scope>NUCLEOTIDE SEQUENCE [LARGE SCALE GENOMIC DNA]</scope>
    <source>
        <strain evidence="7 8">FSL L7-1523</strain>
    </source>
</reference>
<dbReference type="InterPro" id="IPR036388">
    <property type="entry name" value="WH-like_DNA-bd_sf"/>
</dbReference>
<protein>
    <submittedName>
        <fullName evidence="7">Crp/Fnr family transcriptional regulator</fullName>
    </submittedName>
</protein>
<gene>
    <name evidence="7" type="ORF">HB943_12710</name>
</gene>
<evidence type="ECO:0000256" key="2">
    <source>
        <dbReference type="ARBA" id="ARBA00023125"/>
    </source>
</evidence>
<evidence type="ECO:0000313" key="7">
    <source>
        <dbReference type="EMBL" id="MBC1501467.1"/>
    </source>
</evidence>
<feature type="domain" description="Cyclic nucleotide-binding" evidence="5">
    <location>
        <begin position="36"/>
        <end position="119"/>
    </location>
</feature>
<comment type="caution">
    <text evidence="7">The sequence shown here is derived from an EMBL/GenBank/DDBJ whole genome shotgun (WGS) entry which is preliminary data.</text>
</comment>
<feature type="domain" description="HTH crp-type" evidence="6">
    <location>
        <begin position="145"/>
        <end position="218"/>
    </location>
</feature>
<evidence type="ECO:0000256" key="3">
    <source>
        <dbReference type="ARBA" id="ARBA00023159"/>
    </source>
</evidence>
<keyword evidence="2" id="KW-0238">DNA-binding</keyword>
<dbReference type="Pfam" id="PF13545">
    <property type="entry name" value="HTH_Crp_2"/>
    <property type="match status" value="1"/>
</dbReference>
<dbReference type="RefSeq" id="WP_185426836.1">
    <property type="nucleotide sequence ID" value="NZ_JAARRL010000023.1"/>
</dbReference>
<accession>A0A841ZAG1</accession>
<evidence type="ECO:0000256" key="1">
    <source>
        <dbReference type="ARBA" id="ARBA00023015"/>
    </source>
</evidence>
<dbReference type="Proteomes" id="UP000564536">
    <property type="component" value="Unassembled WGS sequence"/>
</dbReference>
<dbReference type="InterPro" id="IPR018490">
    <property type="entry name" value="cNMP-bd_dom_sf"/>
</dbReference>
<dbReference type="Gene3D" id="1.10.10.10">
    <property type="entry name" value="Winged helix-like DNA-binding domain superfamily/Winged helix DNA-binding domain"/>
    <property type="match status" value="1"/>
</dbReference>
<sequence>MLNGMYDSNRKRNVRNEQIFNQFFASYPSDFQKIELKKGEHIVLEDEAFKGVFFIRKGIAIKEVLLKSGKTQGIRLTTKNEFVGALASVNVETYPYDVRCLTDMECYKLSEAVLHQILMIYPMFLYEALQADSYTNYQKMKFITGKVEERIIYNIVELAECFGEKNDQDVWLPKVVTQEILASLSSTTREYVAKILASLKSINILDTKQRHIIVHDLHKLHELIY</sequence>
<keyword evidence="4" id="KW-0804">Transcription</keyword>
<dbReference type="InterPro" id="IPR036390">
    <property type="entry name" value="WH_DNA-bd_sf"/>
</dbReference>
<proteinExistence type="predicted"/>
<dbReference type="GO" id="GO:0006355">
    <property type="term" value="P:regulation of DNA-templated transcription"/>
    <property type="evidence" value="ECO:0007669"/>
    <property type="project" value="InterPro"/>
</dbReference>
<dbReference type="CDD" id="cd00038">
    <property type="entry name" value="CAP_ED"/>
    <property type="match status" value="1"/>
</dbReference>
<evidence type="ECO:0000256" key="4">
    <source>
        <dbReference type="ARBA" id="ARBA00023163"/>
    </source>
</evidence>
<dbReference type="Gene3D" id="2.60.120.10">
    <property type="entry name" value="Jelly Rolls"/>
    <property type="match status" value="1"/>
</dbReference>
<evidence type="ECO:0000259" key="6">
    <source>
        <dbReference type="PROSITE" id="PS51063"/>
    </source>
</evidence>
<name>A0A841ZAG1_9LIST</name>
<dbReference type="Pfam" id="PF00027">
    <property type="entry name" value="cNMP_binding"/>
    <property type="match status" value="1"/>
</dbReference>
<dbReference type="PROSITE" id="PS51063">
    <property type="entry name" value="HTH_CRP_2"/>
    <property type="match status" value="1"/>
</dbReference>
<dbReference type="SUPFAM" id="SSF51206">
    <property type="entry name" value="cAMP-binding domain-like"/>
    <property type="match status" value="1"/>
</dbReference>
<dbReference type="InterPro" id="IPR000595">
    <property type="entry name" value="cNMP-bd_dom"/>
</dbReference>
<dbReference type="InterPro" id="IPR012318">
    <property type="entry name" value="HTH_CRP"/>
</dbReference>
<keyword evidence="1" id="KW-0805">Transcription regulation</keyword>
<keyword evidence="3" id="KW-0010">Activator</keyword>
<evidence type="ECO:0000259" key="5">
    <source>
        <dbReference type="PROSITE" id="PS50042"/>
    </source>
</evidence>
<organism evidence="7 8">
    <name type="scientific">Listeria weihenstephanensis</name>
    <dbReference type="NCBI Taxonomy" id="1006155"/>
    <lineage>
        <taxon>Bacteria</taxon>
        <taxon>Bacillati</taxon>
        <taxon>Bacillota</taxon>
        <taxon>Bacilli</taxon>
        <taxon>Bacillales</taxon>
        <taxon>Listeriaceae</taxon>
        <taxon>Listeria</taxon>
    </lineage>
</organism>
<dbReference type="PROSITE" id="PS50042">
    <property type="entry name" value="CNMP_BINDING_3"/>
    <property type="match status" value="1"/>
</dbReference>
<dbReference type="AlphaFoldDB" id="A0A841ZAG1"/>